<name>A0ABQ4CI81_9ACTN</name>
<dbReference type="RefSeq" id="WP_203710512.1">
    <property type="nucleotide sequence ID" value="NZ_BONE01000003.1"/>
</dbReference>
<proteinExistence type="predicted"/>
<protein>
    <recommendedName>
        <fullName evidence="3">DUF429 domain-containing protein</fullName>
    </recommendedName>
</protein>
<evidence type="ECO:0000313" key="2">
    <source>
        <dbReference type="Proteomes" id="UP000604117"/>
    </source>
</evidence>
<accession>A0ABQ4CI81</accession>
<sequence length="253" mass="26043">MITVGVDLAAADERSGLAVVTWSAGRAVVSSLSVGVTDASIVAAVRGSDKAGIDSPLGWPSAFVSFVTTHQSGSVTPPSSGDGAAWRRRLAYRMTDEVVRSTTGLIPMSVSADRIGHAAFRAAGLLALLSPSGAPLSRAGDDVVVEVYPAASLFCWGLTHRGYKRAGLASDLVSALLESAPWLSLGPFETLCRRSHDALDAVVAALAARAAAIGQASRPSPAQLAAATTEGWIALPTGPLADLIRQTRVEDRS</sequence>
<keyword evidence="2" id="KW-1185">Reference proteome</keyword>
<dbReference type="InterPro" id="IPR007362">
    <property type="entry name" value="DUF429"/>
</dbReference>
<dbReference type="Proteomes" id="UP000604117">
    <property type="component" value="Unassembled WGS sequence"/>
</dbReference>
<gene>
    <name evidence="1" type="ORF">Asi02nite_05290</name>
</gene>
<dbReference type="EMBL" id="BONE01000003">
    <property type="protein sequence ID" value="GIF71011.1"/>
    <property type="molecule type" value="Genomic_DNA"/>
</dbReference>
<reference evidence="1 2" key="1">
    <citation type="submission" date="2021-01" db="EMBL/GenBank/DDBJ databases">
        <title>Whole genome shotgun sequence of Asanoa siamensis NBRC 107932.</title>
        <authorList>
            <person name="Komaki H."/>
            <person name="Tamura T."/>
        </authorList>
    </citation>
    <scope>NUCLEOTIDE SEQUENCE [LARGE SCALE GENOMIC DNA]</scope>
    <source>
        <strain evidence="1 2">NBRC 107932</strain>
    </source>
</reference>
<comment type="caution">
    <text evidence="1">The sequence shown here is derived from an EMBL/GenBank/DDBJ whole genome shotgun (WGS) entry which is preliminary data.</text>
</comment>
<organism evidence="1 2">
    <name type="scientific">Asanoa siamensis</name>
    <dbReference type="NCBI Taxonomy" id="926357"/>
    <lineage>
        <taxon>Bacteria</taxon>
        <taxon>Bacillati</taxon>
        <taxon>Actinomycetota</taxon>
        <taxon>Actinomycetes</taxon>
        <taxon>Micromonosporales</taxon>
        <taxon>Micromonosporaceae</taxon>
        <taxon>Asanoa</taxon>
    </lineage>
</organism>
<evidence type="ECO:0000313" key="1">
    <source>
        <dbReference type="EMBL" id="GIF71011.1"/>
    </source>
</evidence>
<dbReference type="Pfam" id="PF04250">
    <property type="entry name" value="DUF429"/>
    <property type="match status" value="1"/>
</dbReference>
<evidence type="ECO:0008006" key="3">
    <source>
        <dbReference type="Google" id="ProtNLM"/>
    </source>
</evidence>